<accession>A0A1I2NN05</accession>
<proteinExistence type="predicted"/>
<dbReference type="InterPro" id="IPR017871">
    <property type="entry name" value="ABC_transporter-like_CS"/>
</dbReference>
<keyword evidence="3 8" id="KW-0812">Transmembrane</keyword>
<dbReference type="SMART" id="SM00382">
    <property type="entry name" value="AAA"/>
    <property type="match status" value="1"/>
</dbReference>
<comment type="subcellular location">
    <subcellularLocation>
        <location evidence="1">Cell membrane</location>
        <topology evidence="1">Multi-pass membrane protein</topology>
    </subcellularLocation>
</comment>
<dbReference type="PANTHER" id="PTHR43394:SF1">
    <property type="entry name" value="ATP-BINDING CASSETTE SUB-FAMILY B MEMBER 10, MITOCHONDRIAL"/>
    <property type="match status" value="1"/>
</dbReference>
<dbReference type="GO" id="GO:0005524">
    <property type="term" value="F:ATP binding"/>
    <property type="evidence" value="ECO:0007669"/>
    <property type="project" value="UniProtKB-KW"/>
</dbReference>
<gene>
    <name evidence="11" type="ORF">SAMN04488033_12360</name>
</gene>
<dbReference type="InterPro" id="IPR027417">
    <property type="entry name" value="P-loop_NTPase"/>
</dbReference>
<evidence type="ECO:0000256" key="1">
    <source>
        <dbReference type="ARBA" id="ARBA00004651"/>
    </source>
</evidence>
<feature type="transmembrane region" description="Helical" evidence="8">
    <location>
        <begin position="26"/>
        <end position="45"/>
    </location>
</feature>
<dbReference type="Gene3D" id="3.40.50.300">
    <property type="entry name" value="P-loop containing nucleotide triphosphate hydrolases"/>
    <property type="match status" value="1"/>
</dbReference>
<dbReference type="CDD" id="cd03254">
    <property type="entry name" value="ABCC_Glucan_exporter_like"/>
    <property type="match status" value="1"/>
</dbReference>
<evidence type="ECO:0000313" key="12">
    <source>
        <dbReference type="Proteomes" id="UP000199116"/>
    </source>
</evidence>
<keyword evidence="6 8" id="KW-1133">Transmembrane helix</keyword>
<evidence type="ECO:0000313" key="11">
    <source>
        <dbReference type="EMBL" id="SFG05232.1"/>
    </source>
</evidence>
<dbReference type="Pfam" id="PF00005">
    <property type="entry name" value="ABC_tran"/>
    <property type="match status" value="1"/>
</dbReference>
<feature type="transmembrane region" description="Helical" evidence="8">
    <location>
        <begin position="143"/>
        <end position="162"/>
    </location>
</feature>
<feature type="domain" description="ABC transporter" evidence="9">
    <location>
        <begin position="345"/>
        <end position="579"/>
    </location>
</feature>
<evidence type="ECO:0000256" key="5">
    <source>
        <dbReference type="ARBA" id="ARBA00022840"/>
    </source>
</evidence>
<evidence type="ECO:0000259" key="10">
    <source>
        <dbReference type="PROSITE" id="PS50929"/>
    </source>
</evidence>
<dbReference type="RefSeq" id="WP_093305811.1">
    <property type="nucleotide sequence ID" value="NZ_FOOH01000023.1"/>
</dbReference>
<dbReference type="Pfam" id="PF00664">
    <property type="entry name" value="ABC_membrane"/>
    <property type="match status" value="1"/>
</dbReference>
<keyword evidence="12" id="KW-1185">Reference proteome</keyword>
<evidence type="ECO:0000256" key="2">
    <source>
        <dbReference type="ARBA" id="ARBA00022448"/>
    </source>
</evidence>
<feature type="transmembrane region" description="Helical" evidence="8">
    <location>
        <begin position="65"/>
        <end position="89"/>
    </location>
</feature>
<dbReference type="EMBL" id="FOOH01000023">
    <property type="protein sequence ID" value="SFG05232.1"/>
    <property type="molecule type" value="Genomic_DNA"/>
</dbReference>
<dbReference type="InterPro" id="IPR036640">
    <property type="entry name" value="ABC1_TM_sf"/>
</dbReference>
<dbReference type="PANTHER" id="PTHR43394">
    <property type="entry name" value="ATP-DEPENDENT PERMEASE MDL1, MITOCHONDRIAL"/>
    <property type="match status" value="1"/>
</dbReference>
<evidence type="ECO:0000256" key="8">
    <source>
        <dbReference type="SAM" id="Phobius"/>
    </source>
</evidence>
<protein>
    <submittedName>
        <fullName evidence="11">ATP-binding cassette, subfamily B, MsbA</fullName>
    </submittedName>
</protein>
<dbReference type="Gene3D" id="1.20.1560.10">
    <property type="entry name" value="ABC transporter type 1, transmembrane domain"/>
    <property type="match status" value="1"/>
</dbReference>
<dbReference type="FunFam" id="3.40.50.300:FF:000287">
    <property type="entry name" value="Multidrug ABC transporter ATP-binding protein"/>
    <property type="match status" value="1"/>
</dbReference>
<keyword evidence="2" id="KW-0813">Transport</keyword>
<dbReference type="GO" id="GO:0015421">
    <property type="term" value="F:ABC-type oligopeptide transporter activity"/>
    <property type="evidence" value="ECO:0007669"/>
    <property type="project" value="TreeGrafter"/>
</dbReference>
<dbReference type="Proteomes" id="UP000199116">
    <property type="component" value="Unassembled WGS sequence"/>
</dbReference>
<feature type="transmembrane region" description="Helical" evidence="8">
    <location>
        <begin position="246"/>
        <end position="269"/>
    </location>
</feature>
<dbReference type="InterPro" id="IPR011527">
    <property type="entry name" value="ABC1_TM_dom"/>
</dbReference>
<dbReference type="PROSITE" id="PS50929">
    <property type="entry name" value="ABC_TM1F"/>
    <property type="match status" value="1"/>
</dbReference>
<dbReference type="CDD" id="cd18544">
    <property type="entry name" value="ABC_6TM_TmrA_like"/>
    <property type="match status" value="1"/>
</dbReference>
<dbReference type="SUPFAM" id="SSF52540">
    <property type="entry name" value="P-loop containing nucleoside triphosphate hydrolases"/>
    <property type="match status" value="1"/>
</dbReference>
<keyword evidence="7 8" id="KW-0472">Membrane</keyword>
<reference evidence="12" key="1">
    <citation type="submission" date="2016-10" db="EMBL/GenBank/DDBJ databases">
        <authorList>
            <person name="Varghese N."/>
            <person name="Submissions S."/>
        </authorList>
    </citation>
    <scope>NUCLEOTIDE SEQUENCE [LARGE SCALE GENOMIC DNA]</scope>
    <source>
        <strain evidence="12">DSM 23515</strain>
    </source>
</reference>
<feature type="domain" description="ABC transmembrane type-1" evidence="10">
    <location>
        <begin position="30"/>
        <end position="312"/>
    </location>
</feature>
<evidence type="ECO:0000256" key="6">
    <source>
        <dbReference type="ARBA" id="ARBA00022989"/>
    </source>
</evidence>
<name>A0A1I2NN05_9FLAO</name>
<dbReference type="InterPro" id="IPR003439">
    <property type="entry name" value="ABC_transporter-like_ATP-bd"/>
</dbReference>
<evidence type="ECO:0000259" key="9">
    <source>
        <dbReference type="PROSITE" id="PS50893"/>
    </source>
</evidence>
<organism evidence="11 12">
    <name type="scientific">Salegentibacter agarivorans</name>
    <dbReference type="NCBI Taxonomy" id="345907"/>
    <lineage>
        <taxon>Bacteria</taxon>
        <taxon>Pseudomonadati</taxon>
        <taxon>Bacteroidota</taxon>
        <taxon>Flavobacteriia</taxon>
        <taxon>Flavobacteriales</taxon>
        <taxon>Flavobacteriaceae</taxon>
        <taxon>Salegentibacter</taxon>
    </lineage>
</organism>
<evidence type="ECO:0000256" key="3">
    <source>
        <dbReference type="ARBA" id="ARBA00022692"/>
    </source>
</evidence>
<evidence type="ECO:0000256" key="4">
    <source>
        <dbReference type="ARBA" id="ARBA00022741"/>
    </source>
</evidence>
<keyword evidence="5 11" id="KW-0067">ATP-binding</keyword>
<evidence type="ECO:0000256" key="7">
    <source>
        <dbReference type="ARBA" id="ARBA00023136"/>
    </source>
</evidence>
<dbReference type="GO" id="GO:0005886">
    <property type="term" value="C:plasma membrane"/>
    <property type="evidence" value="ECO:0007669"/>
    <property type="project" value="UniProtKB-SubCell"/>
</dbReference>
<feature type="transmembrane region" description="Helical" evidence="8">
    <location>
        <begin position="281"/>
        <end position="297"/>
    </location>
</feature>
<dbReference type="InterPro" id="IPR039421">
    <property type="entry name" value="Type_1_exporter"/>
</dbReference>
<feature type="transmembrane region" description="Helical" evidence="8">
    <location>
        <begin position="168"/>
        <end position="186"/>
    </location>
</feature>
<dbReference type="InterPro" id="IPR003593">
    <property type="entry name" value="AAA+_ATPase"/>
</dbReference>
<dbReference type="SUPFAM" id="SSF90123">
    <property type="entry name" value="ABC transporter transmembrane region"/>
    <property type="match status" value="1"/>
</dbReference>
<dbReference type="PROSITE" id="PS50893">
    <property type="entry name" value="ABC_TRANSPORTER_2"/>
    <property type="match status" value="1"/>
</dbReference>
<dbReference type="GO" id="GO:0016887">
    <property type="term" value="F:ATP hydrolysis activity"/>
    <property type="evidence" value="ECO:0007669"/>
    <property type="project" value="InterPro"/>
</dbReference>
<sequence>MASKTGNAFDFDLFKRLLKYTNPYKVTFYFVAVAAILLSFFAVLRPYLLKVTVDDAITPQDYDNLVFYVGLMAGVLVLEVIFQFLFVYFANWLGQEVVRDLRVNLFKHMLNFKMTYFDKSAVGRLVTRAVSDIETIASIFSQGLFMIISDILKMLVVIGFMFYQSWQLTLLVLTVLPLIMYATRVFQKKMKVAFEEVRTQVANLNTFVQERITGMKIVQLFTREKAEYNNFKEINGKHRDAWVKTVWYNSIFFPIAEMATSITIGLIVWYGGLRAVADDGITLGVIIAFIELSQLLFRPLRQIADKFNTLQMGMVAANRVFGILDTESSISNTGKIEVSDLKGEIEFKDVRFSYTDDEEVLKGVSFKANPGETIAIVGATGAGKSTVINLLNRFYEIKSGQILVDGIDIKDITLESLRSEIAVVLQNVFLFADTILSNINLNDPDITEEEVVKAAKQIGIHEFINTLPNGYHYNVKERGAMLSSGQRQLISFLRAYMSNPSILILDEATSSVDTYSELLIQEATDKITKGRTSIVIAHRLATIKKADKIMVMDAGKIVEIGTHTELLQKKDGYYKNLYEVQFMAEESL</sequence>
<keyword evidence="4" id="KW-0547">Nucleotide-binding</keyword>
<dbReference type="AlphaFoldDB" id="A0A1I2NN05"/>
<dbReference type="PROSITE" id="PS00211">
    <property type="entry name" value="ABC_TRANSPORTER_1"/>
    <property type="match status" value="1"/>
</dbReference>